<dbReference type="PANTHER" id="PTHR42732:SF1">
    <property type="entry name" value="BETA-MANNOSIDASE"/>
    <property type="match status" value="1"/>
</dbReference>
<dbReference type="AlphaFoldDB" id="A0A9D2SFT8"/>
<dbReference type="SUPFAM" id="SSF49785">
    <property type="entry name" value="Galactose-binding domain-like"/>
    <property type="match status" value="1"/>
</dbReference>
<evidence type="ECO:0000256" key="3">
    <source>
        <dbReference type="ARBA" id="ARBA00023295"/>
    </source>
</evidence>
<evidence type="ECO:0000259" key="6">
    <source>
        <dbReference type="Pfam" id="PF18565"/>
    </source>
</evidence>
<dbReference type="InterPro" id="IPR040605">
    <property type="entry name" value="Glyco_hydro2_dom5"/>
</dbReference>
<feature type="domain" description="Glycoside hydrolase family 2 catalytic" evidence="5">
    <location>
        <begin position="285"/>
        <end position="431"/>
    </location>
</feature>
<dbReference type="Gene3D" id="2.60.40.10">
    <property type="entry name" value="Immunoglobulins"/>
    <property type="match status" value="3"/>
</dbReference>
<dbReference type="Pfam" id="PF00703">
    <property type="entry name" value="Glyco_hydro_2"/>
    <property type="match status" value="1"/>
</dbReference>
<dbReference type="InterPro" id="IPR008979">
    <property type="entry name" value="Galactose-bd-like_sf"/>
</dbReference>
<organism evidence="7 8">
    <name type="scientific">Candidatus Acutalibacter pullicola</name>
    <dbReference type="NCBI Taxonomy" id="2838417"/>
    <lineage>
        <taxon>Bacteria</taxon>
        <taxon>Bacillati</taxon>
        <taxon>Bacillota</taxon>
        <taxon>Clostridia</taxon>
        <taxon>Eubacteriales</taxon>
        <taxon>Acutalibacteraceae</taxon>
        <taxon>Acutalibacter</taxon>
    </lineage>
</organism>
<comment type="caution">
    <text evidence="7">The sequence shown here is derived from an EMBL/GenBank/DDBJ whole genome shotgun (WGS) entry which is preliminary data.</text>
</comment>
<dbReference type="PRINTS" id="PR00132">
    <property type="entry name" value="GLHYDRLASE2"/>
</dbReference>
<dbReference type="Gene3D" id="3.20.20.80">
    <property type="entry name" value="Glycosidases"/>
    <property type="match status" value="1"/>
</dbReference>
<evidence type="ECO:0000259" key="5">
    <source>
        <dbReference type="Pfam" id="PF02836"/>
    </source>
</evidence>
<evidence type="ECO:0000256" key="1">
    <source>
        <dbReference type="ARBA" id="ARBA00007401"/>
    </source>
</evidence>
<dbReference type="InterPro" id="IPR006101">
    <property type="entry name" value="Glyco_hydro_2"/>
</dbReference>
<feature type="domain" description="Glycoside hydrolase family 2" evidence="6">
    <location>
        <begin position="708"/>
        <end position="808"/>
    </location>
</feature>
<dbReference type="Gene3D" id="2.60.120.260">
    <property type="entry name" value="Galactose-binding domain-like"/>
    <property type="match status" value="1"/>
</dbReference>
<dbReference type="InterPro" id="IPR017853">
    <property type="entry name" value="GH"/>
</dbReference>
<gene>
    <name evidence="7" type="ORF">H9710_06155</name>
</gene>
<evidence type="ECO:0000313" key="8">
    <source>
        <dbReference type="Proteomes" id="UP000826793"/>
    </source>
</evidence>
<dbReference type="InterPro" id="IPR051913">
    <property type="entry name" value="GH2_Domain-Containing"/>
</dbReference>
<keyword evidence="3" id="KW-0326">Glycosidase</keyword>
<dbReference type="InterPro" id="IPR006102">
    <property type="entry name" value="Ig-like_GH2"/>
</dbReference>
<dbReference type="SUPFAM" id="SSF49303">
    <property type="entry name" value="beta-Galactosidase/glucuronidase domain"/>
    <property type="match status" value="1"/>
</dbReference>
<feature type="domain" description="Glycoside hydrolase family 2 immunoglobulin-like beta-sandwich" evidence="4">
    <location>
        <begin position="161"/>
        <end position="250"/>
    </location>
</feature>
<reference evidence="7" key="1">
    <citation type="journal article" date="2021" name="PeerJ">
        <title>Extensive microbial diversity within the chicken gut microbiome revealed by metagenomics and culture.</title>
        <authorList>
            <person name="Gilroy R."/>
            <person name="Ravi A."/>
            <person name="Getino M."/>
            <person name="Pursley I."/>
            <person name="Horton D.L."/>
            <person name="Alikhan N.F."/>
            <person name="Baker D."/>
            <person name="Gharbi K."/>
            <person name="Hall N."/>
            <person name="Watson M."/>
            <person name="Adriaenssens E.M."/>
            <person name="Foster-Nyarko E."/>
            <person name="Jarju S."/>
            <person name="Secka A."/>
            <person name="Antonio M."/>
            <person name="Oren A."/>
            <person name="Chaudhuri R.R."/>
            <person name="La Ragione R."/>
            <person name="Hildebrand F."/>
            <person name="Pallen M.J."/>
        </authorList>
    </citation>
    <scope>NUCLEOTIDE SEQUENCE</scope>
    <source>
        <strain evidence="7">CHK185-1770</strain>
    </source>
</reference>
<dbReference type="InterPro" id="IPR006103">
    <property type="entry name" value="Glyco_hydro_2_cat"/>
</dbReference>
<dbReference type="InterPro" id="IPR036156">
    <property type="entry name" value="Beta-gal/glucu_dom_sf"/>
</dbReference>
<accession>A0A9D2SFT8</accession>
<dbReference type="InterPro" id="IPR013783">
    <property type="entry name" value="Ig-like_fold"/>
</dbReference>
<sequence length="819" mass="91006">MLRQDFNEGWMVGAGTDVWAVLASQDPERTVTLPYDCMLELDRDPQAPSGSAKGYFPELSIALEKKFTVPESWRDRAVYLEFEGVYANSSVLLNGNRAGGCPHGYTDFLVRADSFLRFGEENRVKVIARTARDSRWYSGAGLYREVKLLVAHLTHIVPDSYRVRTPEVDGEGALVELSMEIVNEEHRPRCLAAVTEITDPNGATVARGDVSVTVAGGERETIRQRLYVEDAHRWDLDDPYLYQVHTSLYQVEAPGLSPVEGALLLDEDQTSFGVRTLQLDPRHGLRINGKTVKLRGACVHHDNGVLGAAAIYRAEERRVQLLKQAGFNAVRSAHNPCSKAFLDACDRFGMVVMDELTDVWGVGKTVEDFSALFPLCWQQLCDRMVAKDYNHPSVVFYSIGNEIPETGTSQGAHMARALAERLRQQDESRYIVNALNAFLSVMPWIKEGLEGKLGAEINETLSQLGDSMEAYMDLELVTQHTKENLDVLDVSGYNYATGRYQLDGELFPNRVLMGSETFPKRIARNWREIQKYPHAIGDFTWTGWDYLGEAGLGKMEYLQDGGDTVLAGSYPWRIGWCGDLDILGHRRPVSFYREIVFGLRKEPYLAVEPPSKYGKTLAFDSLWNFIDGESSWTWPGWEGKPCRVHVFGDGDRFQLFANGEKLAQGELQEFRGSADLPYTPGTLEVLVFQGETLQGKHSLQTAVGPVSLQVEADKTVLSADSRDLAFLEICLVDAKGVVNTAVSKEVEVKVTGAGYLAGMGSADPKSEESYLSPRHRFFGGCALAVIRPKGEGTIQAEISAEGCATQTLRLQAVHPESLR</sequence>
<comment type="similarity">
    <text evidence="1">Belongs to the glycosyl hydrolase 2 family.</text>
</comment>
<dbReference type="Proteomes" id="UP000826793">
    <property type="component" value="Unassembled WGS sequence"/>
</dbReference>
<dbReference type="GO" id="GO:0005975">
    <property type="term" value="P:carbohydrate metabolic process"/>
    <property type="evidence" value="ECO:0007669"/>
    <property type="project" value="InterPro"/>
</dbReference>
<keyword evidence="2 7" id="KW-0378">Hydrolase</keyword>
<evidence type="ECO:0000256" key="2">
    <source>
        <dbReference type="ARBA" id="ARBA00022801"/>
    </source>
</evidence>
<evidence type="ECO:0000259" key="4">
    <source>
        <dbReference type="Pfam" id="PF00703"/>
    </source>
</evidence>
<name>A0A9D2SFT8_9FIRM</name>
<dbReference type="EMBL" id="DWXG01000049">
    <property type="protein sequence ID" value="HJB98146.1"/>
    <property type="molecule type" value="Genomic_DNA"/>
</dbReference>
<dbReference type="SUPFAM" id="SSF51445">
    <property type="entry name" value="(Trans)glycosidases"/>
    <property type="match status" value="1"/>
</dbReference>
<evidence type="ECO:0000313" key="7">
    <source>
        <dbReference type="EMBL" id="HJB98146.1"/>
    </source>
</evidence>
<reference evidence="7" key="2">
    <citation type="submission" date="2021-04" db="EMBL/GenBank/DDBJ databases">
        <authorList>
            <person name="Gilroy R."/>
        </authorList>
    </citation>
    <scope>NUCLEOTIDE SEQUENCE</scope>
    <source>
        <strain evidence="7">CHK185-1770</strain>
    </source>
</reference>
<dbReference type="PANTHER" id="PTHR42732">
    <property type="entry name" value="BETA-GALACTOSIDASE"/>
    <property type="match status" value="1"/>
</dbReference>
<dbReference type="Pfam" id="PF02836">
    <property type="entry name" value="Glyco_hydro_2_C"/>
    <property type="match status" value="1"/>
</dbReference>
<dbReference type="Pfam" id="PF18565">
    <property type="entry name" value="Glyco_hydro2_C5"/>
    <property type="match status" value="1"/>
</dbReference>
<proteinExistence type="inferred from homology"/>
<dbReference type="GO" id="GO:0004553">
    <property type="term" value="F:hydrolase activity, hydrolyzing O-glycosyl compounds"/>
    <property type="evidence" value="ECO:0007669"/>
    <property type="project" value="InterPro"/>
</dbReference>
<protein>
    <submittedName>
        <fullName evidence="7">Glycoside hydrolase family 2</fullName>
    </submittedName>
</protein>